<feature type="compositionally biased region" description="Acidic residues" evidence="7">
    <location>
        <begin position="346"/>
        <end position="364"/>
    </location>
</feature>
<dbReference type="GO" id="GO:0005657">
    <property type="term" value="C:replication fork"/>
    <property type="evidence" value="ECO:0007669"/>
    <property type="project" value="TreeGrafter"/>
</dbReference>
<protein>
    <submittedName>
        <fullName evidence="8">Uncharacterized protein</fullName>
    </submittedName>
</protein>
<evidence type="ECO:0000256" key="3">
    <source>
        <dbReference type="ARBA" id="ARBA00022763"/>
    </source>
</evidence>
<dbReference type="Gene3D" id="3.40.50.300">
    <property type="entry name" value="P-loop containing nucleotide triphosphate hydrolases"/>
    <property type="match status" value="1"/>
</dbReference>
<keyword evidence="5" id="KW-0234">DNA repair</keyword>
<organism evidence="8 10">
    <name type="scientific">Cercospora beticola</name>
    <name type="common">Sugarbeet leaf spot fungus</name>
    <dbReference type="NCBI Taxonomy" id="122368"/>
    <lineage>
        <taxon>Eukaryota</taxon>
        <taxon>Fungi</taxon>
        <taxon>Dikarya</taxon>
        <taxon>Ascomycota</taxon>
        <taxon>Pezizomycotina</taxon>
        <taxon>Dothideomycetes</taxon>
        <taxon>Dothideomycetidae</taxon>
        <taxon>Mycosphaerellales</taxon>
        <taxon>Mycosphaerellaceae</taxon>
        <taxon>Cercospora</taxon>
    </lineage>
</organism>
<dbReference type="GO" id="GO:0033063">
    <property type="term" value="C:Rad51B-Rad51C-Rad51D-XRCC2 complex"/>
    <property type="evidence" value="ECO:0007669"/>
    <property type="project" value="TreeGrafter"/>
</dbReference>
<sequence length="393" mass="41535">MSVQNPVITISSSNGSSQAVPGALTHRLATQSAADALGDLENPGASAVSSGISYLDNSLTGNNPAASPGFERGKVAEIWGPAGAGKTAIAFQAAVEALKLGDTVTWLDCSSLLSAARLRVLEHIELPEGKSADALLQDHFRYLAISTFSHLLALVLHPPALFPPTGTTLMVVDGLEALLNPDYPRMPYGNGGRTEQQKWQAGRRYAILGTLVTALSRLAVLHSMAVIVTTGCGSKMRADDGMPAAIGPGLGGSEWENGVWSRVVVFRDFAGRFAGVQKCQGRNLMPLDPTSDVRNAIGFEIDENGLLRPKHTTVDLTSSSPLPVVARPPAKSSSPAKPARKRFYEEIADSDEDADEYGWGEADENAVTTEGLIDEAQTQKETQANDQSNGDAT</sequence>
<dbReference type="GO" id="GO:0008821">
    <property type="term" value="F:crossover junction DNA endonuclease activity"/>
    <property type="evidence" value="ECO:0007669"/>
    <property type="project" value="TreeGrafter"/>
</dbReference>
<keyword evidence="4" id="KW-0067">ATP-binding</keyword>
<dbReference type="InterPro" id="IPR052093">
    <property type="entry name" value="HR_Repair_Mediator"/>
</dbReference>
<dbReference type="GO" id="GO:0005524">
    <property type="term" value="F:ATP binding"/>
    <property type="evidence" value="ECO:0007669"/>
    <property type="project" value="UniProtKB-KW"/>
</dbReference>
<gene>
    <name evidence="8" type="ORF">CB0940_04277</name>
    <name evidence="9" type="ORF">RHO25_006127</name>
</gene>
<dbReference type="AlphaFoldDB" id="A0A2G5HM02"/>
<accession>A0A2G5HM02</accession>
<evidence type="ECO:0000256" key="2">
    <source>
        <dbReference type="ARBA" id="ARBA00022741"/>
    </source>
</evidence>
<keyword evidence="2" id="KW-0547">Nucleotide-binding</keyword>
<evidence type="ECO:0000313" key="8">
    <source>
        <dbReference type="EMBL" id="PIA93555.1"/>
    </source>
</evidence>
<evidence type="ECO:0000256" key="4">
    <source>
        <dbReference type="ARBA" id="ARBA00022840"/>
    </source>
</evidence>
<dbReference type="EMBL" id="LKMD01000105">
    <property type="protein sequence ID" value="PIA93555.1"/>
    <property type="molecule type" value="Genomic_DNA"/>
</dbReference>
<dbReference type="PANTHER" id="PTHR46239">
    <property type="entry name" value="DNA REPAIR PROTEIN RAD51 HOMOLOG 3 RAD51C"/>
    <property type="match status" value="1"/>
</dbReference>
<evidence type="ECO:0000313" key="11">
    <source>
        <dbReference type="Proteomes" id="UP001302367"/>
    </source>
</evidence>
<evidence type="ECO:0000256" key="5">
    <source>
        <dbReference type="ARBA" id="ARBA00023204"/>
    </source>
</evidence>
<keyword evidence="11" id="KW-1185">Reference proteome</keyword>
<comment type="subcellular location">
    <subcellularLocation>
        <location evidence="1">Nucleus</location>
    </subcellularLocation>
</comment>
<dbReference type="GO" id="GO:0033065">
    <property type="term" value="C:Rad51C-XRCC3 complex"/>
    <property type="evidence" value="ECO:0007669"/>
    <property type="project" value="TreeGrafter"/>
</dbReference>
<reference evidence="8 10" key="1">
    <citation type="submission" date="2015-10" db="EMBL/GenBank/DDBJ databases">
        <title>The cercosporin biosynthetic gene cluster was horizontally transferred to several fungal lineages and shown to be expanded in Cercospora beticola based on microsynteny with recipient genomes.</title>
        <authorList>
            <person name="De Jonge R."/>
            <person name="Ebert M.K."/>
            <person name="Suttle J.C."/>
            <person name="Jurick Ii W.M."/>
            <person name="Secor G.A."/>
            <person name="Thomma B.P."/>
            <person name="Van De Peer Y."/>
            <person name="Bolton M.D."/>
        </authorList>
    </citation>
    <scope>NUCLEOTIDE SEQUENCE [LARGE SCALE GENOMIC DNA]</scope>
    <source>
        <strain evidence="8 10">09-40</strain>
    </source>
</reference>
<evidence type="ECO:0000256" key="7">
    <source>
        <dbReference type="SAM" id="MobiDB-lite"/>
    </source>
</evidence>
<name>A0A2G5HM02_CERBT</name>
<dbReference type="EMBL" id="CP134187">
    <property type="protein sequence ID" value="WPB01501.1"/>
    <property type="molecule type" value="Genomic_DNA"/>
</dbReference>
<evidence type="ECO:0000256" key="6">
    <source>
        <dbReference type="ARBA" id="ARBA00023242"/>
    </source>
</evidence>
<evidence type="ECO:0000313" key="10">
    <source>
        <dbReference type="Proteomes" id="UP000230605"/>
    </source>
</evidence>
<dbReference type="PANTHER" id="PTHR46239:SF1">
    <property type="entry name" value="DNA REPAIR PROTEIN RAD51 HOMOLOG 3"/>
    <property type="match status" value="1"/>
</dbReference>
<evidence type="ECO:0000256" key="1">
    <source>
        <dbReference type="ARBA" id="ARBA00004123"/>
    </source>
</evidence>
<feature type="compositionally biased region" description="Low complexity" evidence="7">
    <location>
        <begin position="327"/>
        <end position="337"/>
    </location>
</feature>
<dbReference type="GO" id="GO:0007131">
    <property type="term" value="P:reciprocal meiotic recombination"/>
    <property type="evidence" value="ECO:0007669"/>
    <property type="project" value="TreeGrafter"/>
</dbReference>
<proteinExistence type="predicted"/>
<dbReference type="Proteomes" id="UP000230605">
    <property type="component" value="Chromosome 4"/>
</dbReference>
<keyword evidence="6" id="KW-0539">Nucleus</keyword>
<dbReference type="GO" id="GO:0000400">
    <property type="term" value="F:four-way junction DNA binding"/>
    <property type="evidence" value="ECO:0007669"/>
    <property type="project" value="TreeGrafter"/>
</dbReference>
<dbReference type="OrthoDB" id="5957327at2759"/>
<keyword evidence="3" id="KW-0227">DNA damage</keyword>
<feature type="compositionally biased region" description="Polar residues" evidence="7">
    <location>
        <begin position="379"/>
        <end position="393"/>
    </location>
</feature>
<reference evidence="9 11" key="2">
    <citation type="submission" date="2023-09" db="EMBL/GenBank/DDBJ databases">
        <title>Complete-Gapless Cercospora beticola genome.</title>
        <authorList>
            <person name="Wyatt N.A."/>
            <person name="Spanner R.E."/>
            <person name="Bolton M.D."/>
        </authorList>
    </citation>
    <scope>NUCLEOTIDE SEQUENCE [LARGE SCALE GENOMIC DNA]</scope>
    <source>
        <strain evidence="9">Cb09-40</strain>
    </source>
</reference>
<dbReference type="SUPFAM" id="SSF52540">
    <property type="entry name" value="P-loop containing nucleoside triphosphate hydrolases"/>
    <property type="match status" value="1"/>
</dbReference>
<dbReference type="InterPro" id="IPR027417">
    <property type="entry name" value="P-loop_NTPase"/>
</dbReference>
<dbReference type="GO" id="GO:0000707">
    <property type="term" value="P:meiotic DNA recombinase assembly"/>
    <property type="evidence" value="ECO:0007669"/>
    <property type="project" value="TreeGrafter"/>
</dbReference>
<evidence type="ECO:0000313" key="9">
    <source>
        <dbReference type="EMBL" id="WPB01501.1"/>
    </source>
</evidence>
<dbReference type="Proteomes" id="UP001302367">
    <property type="component" value="Chromosome 4"/>
</dbReference>
<feature type="region of interest" description="Disordered" evidence="7">
    <location>
        <begin position="312"/>
        <end position="393"/>
    </location>
</feature>